<keyword evidence="6" id="KW-0926">Vacuole</keyword>
<gene>
    <name evidence="21" type="ORF">EV356DRAFT_62626</name>
</gene>
<evidence type="ECO:0000256" key="16">
    <source>
        <dbReference type="PIRSR" id="PIRSR633697-1"/>
    </source>
</evidence>
<dbReference type="GO" id="GO:0003723">
    <property type="term" value="F:RNA binding"/>
    <property type="evidence" value="ECO:0007669"/>
    <property type="project" value="InterPro"/>
</dbReference>
<dbReference type="AlphaFoldDB" id="A0A6A6HFF2"/>
<evidence type="ECO:0000256" key="8">
    <source>
        <dbReference type="ARBA" id="ARBA00022729"/>
    </source>
</evidence>
<dbReference type="OrthoDB" id="435754at2759"/>
<protein>
    <recommendedName>
        <fullName evidence="15">Ribonuclease T2-like</fullName>
        <ecNumber evidence="4">4.6.1.19</ecNumber>
    </recommendedName>
</protein>
<feature type="chain" id="PRO_5025637946" description="Ribonuclease T2-like" evidence="19">
    <location>
        <begin position="18"/>
        <end position="414"/>
    </location>
</feature>
<organism evidence="21 22">
    <name type="scientific">Viridothelium virens</name>
    <name type="common">Speckled blister lichen</name>
    <name type="synonym">Trypethelium virens</name>
    <dbReference type="NCBI Taxonomy" id="1048519"/>
    <lineage>
        <taxon>Eukaryota</taxon>
        <taxon>Fungi</taxon>
        <taxon>Dikarya</taxon>
        <taxon>Ascomycota</taxon>
        <taxon>Pezizomycotina</taxon>
        <taxon>Dothideomycetes</taxon>
        <taxon>Dothideomycetes incertae sedis</taxon>
        <taxon>Trypetheliales</taxon>
        <taxon>Trypetheliaceae</taxon>
        <taxon>Viridothelium</taxon>
    </lineage>
</organism>
<dbReference type="SUPFAM" id="SSF55895">
    <property type="entry name" value="Ribonuclease Rh-like"/>
    <property type="match status" value="1"/>
</dbReference>
<keyword evidence="13" id="KW-0456">Lyase</keyword>
<feature type="compositionally biased region" description="Low complexity" evidence="18">
    <location>
        <begin position="271"/>
        <end position="294"/>
    </location>
</feature>
<keyword evidence="7" id="KW-0540">Nuclease</keyword>
<dbReference type="GO" id="GO:0005775">
    <property type="term" value="C:vacuolar lumen"/>
    <property type="evidence" value="ECO:0007669"/>
    <property type="project" value="UniProtKB-SubCell"/>
</dbReference>
<dbReference type="EMBL" id="ML991784">
    <property type="protein sequence ID" value="KAF2236589.1"/>
    <property type="molecule type" value="Genomic_DNA"/>
</dbReference>
<evidence type="ECO:0000256" key="1">
    <source>
        <dbReference type="ARBA" id="ARBA00004410"/>
    </source>
</evidence>
<proteinExistence type="inferred from homology"/>
<evidence type="ECO:0000256" key="19">
    <source>
        <dbReference type="SAM" id="SignalP"/>
    </source>
</evidence>
<evidence type="ECO:0000256" key="13">
    <source>
        <dbReference type="ARBA" id="ARBA00023239"/>
    </source>
</evidence>
<dbReference type="FunFam" id="3.90.730.10:FF:000004">
    <property type="entry name" value="Ribonuclease T2-like"/>
    <property type="match status" value="1"/>
</dbReference>
<dbReference type="InterPro" id="IPR018188">
    <property type="entry name" value="RNase_T2_His_AS_1"/>
</dbReference>
<dbReference type="InterPro" id="IPR033130">
    <property type="entry name" value="RNase_T2_His_AS_2"/>
</dbReference>
<dbReference type="Proteomes" id="UP000800092">
    <property type="component" value="Unassembled WGS sequence"/>
</dbReference>
<feature type="active site" evidence="16">
    <location>
        <position position="81"/>
    </location>
</feature>
<evidence type="ECO:0000313" key="21">
    <source>
        <dbReference type="EMBL" id="KAF2236589.1"/>
    </source>
</evidence>
<evidence type="ECO:0000256" key="5">
    <source>
        <dbReference type="ARBA" id="ARBA00022490"/>
    </source>
</evidence>
<dbReference type="GO" id="GO:0033897">
    <property type="term" value="F:ribonuclease T2 activity"/>
    <property type="evidence" value="ECO:0007669"/>
    <property type="project" value="UniProtKB-EC"/>
</dbReference>
<comment type="subcellular location">
    <subcellularLocation>
        <location evidence="2">Cytoplasm</location>
    </subcellularLocation>
    <subcellularLocation>
        <location evidence="1">Vacuole lumen</location>
    </subcellularLocation>
</comment>
<keyword evidence="9" id="KW-0255">Endonuclease</keyword>
<evidence type="ECO:0000256" key="15">
    <source>
        <dbReference type="ARBA" id="ARBA00071169"/>
    </source>
</evidence>
<evidence type="ECO:0000313" key="22">
    <source>
        <dbReference type="Proteomes" id="UP000800092"/>
    </source>
</evidence>
<evidence type="ECO:0000256" key="10">
    <source>
        <dbReference type="ARBA" id="ARBA00022801"/>
    </source>
</evidence>
<feature type="signal peptide" evidence="19">
    <location>
        <begin position="1"/>
        <end position="17"/>
    </location>
</feature>
<keyword evidence="12" id="KW-0325">Glycoprotein</keyword>
<evidence type="ECO:0000256" key="12">
    <source>
        <dbReference type="ARBA" id="ARBA00023180"/>
    </source>
</evidence>
<dbReference type="PROSITE" id="PS00530">
    <property type="entry name" value="RNASE_T2_1"/>
    <property type="match status" value="1"/>
</dbReference>
<comment type="function">
    <text evidence="14">Rnase which modulates cell survival under stress conditions. Released from the vacuole to the cytoplasm during stress to promote tRNA and rRNA cleavage and to activate separately a downstream pathway that promotes cell death. Involved in cell size, vacuolar morphology and growth at high temperatures and high salt concentration.</text>
</comment>
<dbReference type="PROSITE" id="PS00531">
    <property type="entry name" value="RNASE_T2_2"/>
    <property type="match status" value="1"/>
</dbReference>
<feature type="active site" evidence="16">
    <location>
        <position position="143"/>
    </location>
</feature>
<evidence type="ECO:0000256" key="6">
    <source>
        <dbReference type="ARBA" id="ARBA00022554"/>
    </source>
</evidence>
<dbReference type="Pfam" id="PF00445">
    <property type="entry name" value="Ribonuclease_T2"/>
    <property type="match status" value="1"/>
</dbReference>
<evidence type="ECO:0000256" key="18">
    <source>
        <dbReference type="SAM" id="MobiDB-lite"/>
    </source>
</evidence>
<dbReference type="GO" id="GO:0005576">
    <property type="term" value="C:extracellular region"/>
    <property type="evidence" value="ECO:0007669"/>
    <property type="project" value="TreeGrafter"/>
</dbReference>
<dbReference type="GO" id="GO:0016787">
    <property type="term" value="F:hydrolase activity"/>
    <property type="evidence" value="ECO:0007669"/>
    <property type="project" value="UniProtKB-KW"/>
</dbReference>
<keyword evidence="11" id="KW-1015">Disulfide bond</keyword>
<evidence type="ECO:0000256" key="4">
    <source>
        <dbReference type="ARBA" id="ARBA00012571"/>
    </source>
</evidence>
<sequence>MIVTVLSFLAAAQPALGEASGYLSLFRRGEPETCTNTQLSCHNTTVQSNLCCFNAPGGSLLQTQFWDTDPVTGPANSWTIHGLWPDHCDGGYSENCDSSRDYTGISQILTSFGKQALVTYMNTYWKNQDGTDEELWEHEWSTHGTCISTLDTSCYTNYVSKQEIPDFFQKVVDLFQELPTYEWLSAAGITPSSSKTYTTAAIQSALSSNHGGHDVYLGCSNGALNQVYYYFNVKGSVQNGTFQASDPDGGDTSSCPSTGVKYLPKSGASTTISTGTATGTSSSTRTSSTSNGSAPTATSFSGQGYLNVQSGGDQNGCIISAGKWYTTGTCATFTAVASGHGFTLKSSRGSCGISNNALTCGSGVTATVFTSSGGMLAVSGSTSFYADSAPTGSAQATVYTTSDDTALTISWEST</sequence>
<evidence type="ECO:0000256" key="3">
    <source>
        <dbReference type="ARBA" id="ARBA00007469"/>
    </source>
</evidence>
<evidence type="ECO:0000259" key="20">
    <source>
        <dbReference type="Pfam" id="PF25488"/>
    </source>
</evidence>
<keyword evidence="8 19" id="KW-0732">Signal</keyword>
<dbReference type="InterPro" id="IPR036430">
    <property type="entry name" value="RNase_T2-like_sf"/>
</dbReference>
<dbReference type="InterPro" id="IPR057328">
    <property type="entry name" value="RNaseT2L_C"/>
</dbReference>
<keyword evidence="10" id="KW-0378">Hydrolase</keyword>
<reference evidence="21" key="1">
    <citation type="journal article" date="2020" name="Stud. Mycol.">
        <title>101 Dothideomycetes genomes: a test case for predicting lifestyles and emergence of pathogens.</title>
        <authorList>
            <person name="Haridas S."/>
            <person name="Albert R."/>
            <person name="Binder M."/>
            <person name="Bloem J."/>
            <person name="Labutti K."/>
            <person name="Salamov A."/>
            <person name="Andreopoulos B."/>
            <person name="Baker S."/>
            <person name="Barry K."/>
            <person name="Bills G."/>
            <person name="Bluhm B."/>
            <person name="Cannon C."/>
            <person name="Castanera R."/>
            <person name="Culley D."/>
            <person name="Daum C."/>
            <person name="Ezra D."/>
            <person name="Gonzalez J."/>
            <person name="Henrissat B."/>
            <person name="Kuo A."/>
            <person name="Liang C."/>
            <person name="Lipzen A."/>
            <person name="Lutzoni F."/>
            <person name="Magnuson J."/>
            <person name="Mondo S."/>
            <person name="Nolan M."/>
            <person name="Ohm R."/>
            <person name="Pangilinan J."/>
            <person name="Park H.-J."/>
            <person name="Ramirez L."/>
            <person name="Alfaro M."/>
            <person name="Sun H."/>
            <person name="Tritt A."/>
            <person name="Yoshinaga Y."/>
            <person name="Zwiers L.-H."/>
            <person name="Turgeon B."/>
            <person name="Goodwin S."/>
            <person name="Spatafora J."/>
            <person name="Crous P."/>
            <person name="Grigoriev I."/>
        </authorList>
    </citation>
    <scope>NUCLEOTIDE SEQUENCE</scope>
    <source>
        <strain evidence="21">Tuck. ex Michener</strain>
    </source>
</reference>
<feature type="active site" evidence="16">
    <location>
        <position position="139"/>
    </location>
</feature>
<evidence type="ECO:0000256" key="9">
    <source>
        <dbReference type="ARBA" id="ARBA00022759"/>
    </source>
</evidence>
<keyword evidence="5" id="KW-0963">Cytoplasm</keyword>
<evidence type="ECO:0000256" key="11">
    <source>
        <dbReference type="ARBA" id="ARBA00023157"/>
    </source>
</evidence>
<dbReference type="Gene3D" id="3.90.730.10">
    <property type="entry name" value="Ribonuclease T2-like"/>
    <property type="match status" value="1"/>
</dbReference>
<evidence type="ECO:0000256" key="17">
    <source>
        <dbReference type="RuleBase" id="RU004328"/>
    </source>
</evidence>
<dbReference type="InterPro" id="IPR033697">
    <property type="entry name" value="Ribonuclease_T2_eukaryotic"/>
</dbReference>
<name>A0A6A6HFF2_VIRVR</name>
<dbReference type="GO" id="GO:0006401">
    <property type="term" value="P:RNA catabolic process"/>
    <property type="evidence" value="ECO:0007669"/>
    <property type="project" value="TreeGrafter"/>
</dbReference>
<dbReference type="PANTHER" id="PTHR11240">
    <property type="entry name" value="RIBONUCLEASE T2"/>
    <property type="match status" value="1"/>
</dbReference>
<evidence type="ECO:0000256" key="2">
    <source>
        <dbReference type="ARBA" id="ARBA00004496"/>
    </source>
</evidence>
<comment type="similarity">
    <text evidence="3 17">Belongs to the RNase T2 family.</text>
</comment>
<dbReference type="PANTHER" id="PTHR11240:SF79">
    <property type="entry name" value="RIBONUCLEASE T2"/>
    <property type="match status" value="1"/>
</dbReference>
<dbReference type="CDD" id="cd01061">
    <property type="entry name" value="RNase_T2_euk"/>
    <property type="match status" value="1"/>
</dbReference>
<dbReference type="InterPro" id="IPR001568">
    <property type="entry name" value="RNase_T2-like"/>
</dbReference>
<dbReference type="Pfam" id="PF25488">
    <property type="entry name" value="RNaseT2L_C"/>
    <property type="match status" value="1"/>
</dbReference>
<evidence type="ECO:0000256" key="14">
    <source>
        <dbReference type="ARBA" id="ARBA00025494"/>
    </source>
</evidence>
<accession>A0A6A6HFF2</accession>
<dbReference type="EC" id="4.6.1.19" evidence="4"/>
<keyword evidence="22" id="KW-1185">Reference proteome</keyword>
<feature type="domain" description="RNase T2-like C-terminal" evidence="20">
    <location>
        <begin position="299"/>
        <end position="412"/>
    </location>
</feature>
<feature type="region of interest" description="Disordered" evidence="18">
    <location>
        <begin position="271"/>
        <end position="296"/>
    </location>
</feature>
<evidence type="ECO:0000256" key="7">
    <source>
        <dbReference type="ARBA" id="ARBA00022722"/>
    </source>
</evidence>